<dbReference type="Gene3D" id="3.90.226.10">
    <property type="entry name" value="2-enoyl-CoA Hydratase, Chain A, domain 1"/>
    <property type="match status" value="1"/>
</dbReference>
<accession>A0ABT6FVL6</accession>
<evidence type="ECO:0000313" key="2">
    <source>
        <dbReference type="EMBL" id="MDG3587292.1"/>
    </source>
</evidence>
<reference evidence="2" key="1">
    <citation type="submission" date="2022-11" db="EMBL/GenBank/DDBJ databases">
        <title>High-quality draft genome sequence of Galbibacter sp. strain CMA-7.</title>
        <authorList>
            <person name="Wei L."/>
            <person name="Dong C."/>
            <person name="Shao Z."/>
        </authorList>
    </citation>
    <scope>NUCLEOTIDE SEQUENCE</scope>
    <source>
        <strain evidence="2">CMA-7</strain>
    </source>
</reference>
<organism evidence="2 3">
    <name type="scientific">Galbibacter pacificus</name>
    <dbReference type="NCBI Taxonomy" id="2996052"/>
    <lineage>
        <taxon>Bacteria</taxon>
        <taxon>Pseudomonadati</taxon>
        <taxon>Bacteroidota</taxon>
        <taxon>Flavobacteriia</taxon>
        <taxon>Flavobacteriales</taxon>
        <taxon>Flavobacteriaceae</taxon>
        <taxon>Galbibacter</taxon>
    </lineage>
</organism>
<name>A0ABT6FVL6_9FLAO</name>
<evidence type="ECO:0000259" key="1">
    <source>
        <dbReference type="Pfam" id="PF03572"/>
    </source>
</evidence>
<dbReference type="SUPFAM" id="SSF52096">
    <property type="entry name" value="ClpP/crotonase"/>
    <property type="match status" value="1"/>
</dbReference>
<sequence>MRDFVERFISKEALVGYQRTKEGNGRFNYTPWVPMYVKPHPFAIPNPIPIVVLADYGSVSMAEMTTMALKSQEMVKFVGDYTHGGTAALGPGDELNGGALNITVANRLKFYMPLMATKDASGKVIEGIGVEPDVYVAPPTQEERQDMKVNANHKDRAMEKAVEELMKM</sequence>
<proteinExistence type="predicted"/>
<dbReference type="InterPro" id="IPR005151">
    <property type="entry name" value="Tail-specific_protease"/>
</dbReference>
<dbReference type="Pfam" id="PF03572">
    <property type="entry name" value="Peptidase_S41"/>
    <property type="match status" value="1"/>
</dbReference>
<keyword evidence="3" id="KW-1185">Reference proteome</keyword>
<feature type="domain" description="Tail specific protease" evidence="1">
    <location>
        <begin position="34"/>
        <end position="136"/>
    </location>
</feature>
<dbReference type="InterPro" id="IPR029045">
    <property type="entry name" value="ClpP/crotonase-like_dom_sf"/>
</dbReference>
<comment type="caution">
    <text evidence="2">The sequence shown here is derived from an EMBL/GenBank/DDBJ whole genome shotgun (WGS) entry which is preliminary data.</text>
</comment>
<protein>
    <submittedName>
        <fullName evidence="2">S41 family peptidase</fullName>
    </submittedName>
</protein>
<gene>
    <name evidence="2" type="ORF">OSR52_15585</name>
</gene>
<evidence type="ECO:0000313" key="3">
    <source>
        <dbReference type="Proteomes" id="UP001153642"/>
    </source>
</evidence>
<dbReference type="Proteomes" id="UP001153642">
    <property type="component" value="Unassembled WGS sequence"/>
</dbReference>
<dbReference type="EMBL" id="JAPMUA010000006">
    <property type="protein sequence ID" value="MDG3587292.1"/>
    <property type="molecule type" value="Genomic_DNA"/>
</dbReference>